<dbReference type="EMBL" id="JAQQBS010000001">
    <property type="protein sequence ID" value="KAK0177017.1"/>
    <property type="molecule type" value="Genomic_DNA"/>
</dbReference>
<accession>A0AA39FW86</accession>
<evidence type="ECO:0000313" key="1">
    <source>
        <dbReference type="EMBL" id="KAK0177017.1"/>
    </source>
</evidence>
<dbReference type="Proteomes" id="UP001168990">
    <property type="component" value="Unassembled WGS sequence"/>
</dbReference>
<reference evidence="1" key="2">
    <citation type="submission" date="2023-03" db="EMBL/GenBank/DDBJ databases">
        <authorList>
            <person name="Inwood S.N."/>
            <person name="Skelly J.G."/>
            <person name="Guhlin J."/>
            <person name="Harrop T.W.R."/>
            <person name="Goldson S.G."/>
            <person name="Dearden P.K."/>
        </authorList>
    </citation>
    <scope>NUCLEOTIDE SEQUENCE</scope>
    <source>
        <strain evidence="1">Irish</strain>
        <tissue evidence="1">Whole body</tissue>
    </source>
</reference>
<keyword evidence="2" id="KW-1185">Reference proteome</keyword>
<comment type="caution">
    <text evidence="1">The sequence shown here is derived from an EMBL/GenBank/DDBJ whole genome shotgun (WGS) entry which is preliminary data.</text>
</comment>
<protein>
    <submittedName>
        <fullName evidence="1">Uncharacterized protein</fullName>
    </submittedName>
</protein>
<gene>
    <name evidence="1" type="ORF">PV328_001108</name>
</gene>
<dbReference type="AlphaFoldDB" id="A0AA39FW86"/>
<proteinExistence type="predicted"/>
<evidence type="ECO:0000313" key="2">
    <source>
        <dbReference type="Proteomes" id="UP001168990"/>
    </source>
</evidence>
<organism evidence="1 2">
    <name type="scientific">Microctonus aethiopoides</name>
    <dbReference type="NCBI Taxonomy" id="144406"/>
    <lineage>
        <taxon>Eukaryota</taxon>
        <taxon>Metazoa</taxon>
        <taxon>Ecdysozoa</taxon>
        <taxon>Arthropoda</taxon>
        <taxon>Hexapoda</taxon>
        <taxon>Insecta</taxon>
        <taxon>Pterygota</taxon>
        <taxon>Neoptera</taxon>
        <taxon>Endopterygota</taxon>
        <taxon>Hymenoptera</taxon>
        <taxon>Apocrita</taxon>
        <taxon>Ichneumonoidea</taxon>
        <taxon>Braconidae</taxon>
        <taxon>Euphorinae</taxon>
        <taxon>Microctonus</taxon>
    </lineage>
</organism>
<sequence length="102" mass="12163">MKDYADKNGLQYSTDLLFSTVKKWNNKFETIIGNHIHKGNTSEHLHSELEFLSFQLCSIEATTLFLKVFIKVRCFWEARFIRRELKKRDTVTVDKKYKRNSS</sequence>
<reference evidence="1" key="1">
    <citation type="journal article" date="2023" name="bioRxiv">
        <title>Scaffold-level genome assemblies of two parasitoid biocontrol wasps reveal the parthenogenesis mechanism and an associated novel virus.</title>
        <authorList>
            <person name="Inwood S."/>
            <person name="Skelly J."/>
            <person name="Guhlin J."/>
            <person name="Harrop T."/>
            <person name="Goldson S."/>
            <person name="Dearden P."/>
        </authorList>
    </citation>
    <scope>NUCLEOTIDE SEQUENCE</scope>
    <source>
        <strain evidence="1">Irish</strain>
        <tissue evidence="1">Whole body</tissue>
    </source>
</reference>
<name>A0AA39FW86_9HYME</name>